<feature type="non-terminal residue" evidence="1">
    <location>
        <position position="1"/>
    </location>
</feature>
<reference evidence="1 2" key="1">
    <citation type="journal article" date="2018" name="Mol. Biol. Evol.">
        <title>Broad Genomic Sampling Reveals a Smut Pathogenic Ancestry of the Fungal Clade Ustilaginomycotina.</title>
        <authorList>
            <person name="Kijpornyongpan T."/>
            <person name="Mondo S.J."/>
            <person name="Barry K."/>
            <person name="Sandor L."/>
            <person name="Lee J."/>
            <person name="Lipzen A."/>
            <person name="Pangilinan J."/>
            <person name="LaButti K."/>
            <person name="Hainaut M."/>
            <person name="Henrissat B."/>
            <person name="Grigoriev I.V."/>
            <person name="Spatafora J.W."/>
            <person name="Aime M.C."/>
        </authorList>
    </citation>
    <scope>NUCLEOTIDE SEQUENCE [LARGE SCALE GENOMIC DNA]</scope>
    <source>
        <strain evidence="1 2">SA 807</strain>
    </source>
</reference>
<dbReference type="Proteomes" id="UP000245626">
    <property type="component" value="Unassembled WGS sequence"/>
</dbReference>
<name>A0ACD0NL27_9BASI</name>
<dbReference type="EMBL" id="KZ820957">
    <property type="protein sequence ID" value="PWN46511.1"/>
    <property type="molecule type" value="Genomic_DNA"/>
</dbReference>
<protein>
    <submittedName>
        <fullName evidence="1">6-phosphogluconate dehydrogenase C-terminal domain-like protein</fullName>
    </submittedName>
</protein>
<sequence length="365" mass="40701">QNKQPEENVLVSLVCRSNYEVISKGGVELITRNFGDYRFLPHKVFPSIESASLSKPKDSKVAATSSSSSGDQGGWDYVVVTTKALPDLTNDAKDISNLITRGRRGSCIVLIQNGVGVEEPHRLEFPENPIVSAVTVISAEQIRQGVVKQNRWTRISMGCFTDGGFNRLSSPSSPKTDVGLSDREISELRKVGDSKVNELVEFFRNGGVKDAEFYQEVPLQLVRWHKICINGSMNPSSVLSGGTGNSRMSLDPELRIHLKGVMEEIFKAIPLLFPGQSFDETKLASPERILKSTERNTEGKPSMLLDWENGRRMELEVILGNPVRIARSAGVELPRLQTLYSLLKMAQTRRQEDREKERVERSSKL</sequence>
<accession>A0ACD0NL27</accession>
<proteinExistence type="predicted"/>
<keyword evidence="2" id="KW-1185">Reference proteome</keyword>
<evidence type="ECO:0000313" key="2">
    <source>
        <dbReference type="Proteomes" id="UP000245626"/>
    </source>
</evidence>
<gene>
    <name evidence="1" type="ORF">IE53DRAFT_322843</name>
</gene>
<evidence type="ECO:0000313" key="1">
    <source>
        <dbReference type="EMBL" id="PWN46511.1"/>
    </source>
</evidence>
<organism evidence="1 2">
    <name type="scientific">Violaceomyces palustris</name>
    <dbReference type="NCBI Taxonomy" id="1673888"/>
    <lineage>
        <taxon>Eukaryota</taxon>
        <taxon>Fungi</taxon>
        <taxon>Dikarya</taxon>
        <taxon>Basidiomycota</taxon>
        <taxon>Ustilaginomycotina</taxon>
        <taxon>Ustilaginomycetes</taxon>
        <taxon>Violaceomycetales</taxon>
        <taxon>Violaceomycetaceae</taxon>
        <taxon>Violaceomyces</taxon>
    </lineage>
</organism>